<evidence type="ECO:0000256" key="17">
    <source>
        <dbReference type="SAM" id="MobiDB-lite"/>
    </source>
</evidence>
<protein>
    <recommendedName>
        <fullName evidence="5">DASH complex subunit DAD1</fullName>
    </recommendedName>
    <alternativeName>
        <fullName evidence="16">Outer kinetochore protein DAD1</fullName>
    </alternativeName>
</protein>
<dbReference type="GO" id="GO:0051010">
    <property type="term" value="F:microtubule plus-end binding"/>
    <property type="evidence" value="ECO:0007669"/>
    <property type="project" value="TreeGrafter"/>
</dbReference>
<dbReference type="GO" id="GO:0005876">
    <property type="term" value="C:spindle microtubule"/>
    <property type="evidence" value="ECO:0007669"/>
    <property type="project" value="TreeGrafter"/>
</dbReference>
<evidence type="ECO:0000256" key="4">
    <source>
        <dbReference type="ARBA" id="ARBA00010146"/>
    </source>
</evidence>
<evidence type="ECO:0000256" key="6">
    <source>
        <dbReference type="ARBA" id="ARBA00022454"/>
    </source>
</evidence>
<dbReference type="Proteomes" id="UP000799421">
    <property type="component" value="Unassembled WGS sequence"/>
</dbReference>
<evidence type="ECO:0000256" key="5">
    <source>
        <dbReference type="ARBA" id="ARBA00020261"/>
    </source>
</evidence>
<keyword evidence="19" id="KW-1185">Reference proteome</keyword>
<keyword evidence="15" id="KW-0137">Centromere</keyword>
<evidence type="ECO:0000256" key="10">
    <source>
        <dbReference type="ARBA" id="ARBA00022776"/>
    </source>
</evidence>
<keyword evidence="8" id="KW-0132">Cell division</keyword>
<dbReference type="PANTHER" id="PTHR28025:SF1">
    <property type="entry name" value="DASH COMPLEX SUBUNIT DAD1"/>
    <property type="match status" value="1"/>
</dbReference>
<evidence type="ECO:0000256" key="15">
    <source>
        <dbReference type="ARBA" id="ARBA00023328"/>
    </source>
</evidence>
<evidence type="ECO:0000256" key="11">
    <source>
        <dbReference type="ARBA" id="ARBA00022838"/>
    </source>
</evidence>
<dbReference type="Pfam" id="PF08649">
    <property type="entry name" value="DASH_Dad1"/>
    <property type="match status" value="1"/>
</dbReference>
<evidence type="ECO:0000256" key="14">
    <source>
        <dbReference type="ARBA" id="ARBA00023306"/>
    </source>
</evidence>
<dbReference type="AlphaFoldDB" id="A0A6A7BX53"/>
<evidence type="ECO:0000313" key="18">
    <source>
        <dbReference type="EMBL" id="KAF2859289.1"/>
    </source>
</evidence>
<gene>
    <name evidence="18" type="ORF">K470DRAFT_271729</name>
</gene>
<keyword evidence="11" id="KW-0995">Kinetochore</keyword>
<dbReference type="GO" id="GO:0044732">
    <property type="term" value="C:mitotic spindle pole body"/>
    <property type="evidence" value="ECO:0007669"/>
    <property type="project" value="TreeGrafter"/>
</dbReference>
<proteinExistence type="inferred from homology"/>
<evidence type="ECO:0000256" key="12">
    <source>
        <dbReference type="ARBA" id="ARBA00023212"/>
    </source>
</evidence>
<evidence type="ECO:0000313" key="19">
    <source>
        <dbReference type="Proteomes" id="UP000799421"/>
    </source>
</evidence>
<evidence type="ECO:0000256" key="8">
    <source>
        <dbReference type="ARBA" id="ARBA00022618"/>
    </source>
</evidence>
<comment type="subcellular location">
    <subcellularLocation>
        <location evidence="3">Chromosome</location>
        <location evidence="3">Centromere</location>
        <location evidence="3">Kinetochore</location>
    </subcellularLocation>
    <subcellularLocation>
        <location evidence="2">Cytoplasm</location>
        <location evidence="2">Cytoskeleton</location>
        <location evidence="2">Spindle</location>
    </subcellularLocation>
    <subcellularLocation>
        <location evidence="1">Nucleus</location>
    </subcellularLocation>
</comment>
<reference evidence="18" key="1">
    <citation type="journal article" date="2020" name="Stud. Mycol.">
        <title>101 Dothideomycetes genomes: a test case for predicting lifestyles and emergence of pathogens.</title>
        <authorList>
            <person name="Haridas S."/>
            <person name="Albert R."/>
            <person name="Binder M."/>
            <person name="Bloem J."/>
            <person name="Labutti K."/>
            <person name="Salamov A."/>
            <person name="Andreopoulos B."/>
            <person name="Baker S."/>
            <person name="Barry K."/>
            <person name="Bills G."/>
            <person name="Bluhm B."/>
            <person name="Cannon C."/>
            <person name="Castanera R."/>
            <person name="Culley D."/>
            <person name="Daum C."/>
            <person name="Ezra D."/>
            <person name="Gonzalez J."/>
            <person name="Henrissat B."/>
            <person name="Kuo A."/>
            <person name="Liang C."/>
            <person name="Lipzen A."/>
            <person name="Lutzoni F."/>
            <person name="Magnuson J."/>
            <person name="Mondo S."/>
            <person name="Nolan M."/>
            <person name="Ohm R."/>
            <person name="Pangilinan J."/>
            <person name="Park H.-J."/>
            <person name="Ramirez L."/>
            <person name="Alfaro M."/>
            <person name="Sun H."/>
            <person name="Tritt A."/>
            <person name="Yoshinaga Y."/>
            <person name="Zwiers L.-H."/>
            <person name="Turgeon B."/>
            <person name="Goodwin S."/>
            <person name="Spatafora J."/>
            <person name="Crous P."/>
            <person name="Grigoriev I."/>
        </authorList>
    </citation>
    <scope>NUCLEOTIDE SEQUENCE</scope>
    <source>
        <strain evidence="18">CBS 480.64</strain>
    </source>
</reference>
<accession>A0A6A7BX53</accession>
<organism evidence="18 19">
    <name type="scientific">Piedraia hortae CBS 480.64</name>
    <dbReference type="NCBI Taxonomy" id="1314780"/>
    <lineage>
        <taxon>Eukaryota</taxon>
        <taxon>Fungi</taxon>
        <taxon>Dikarya</taxon>
        <taxon>Ascomycota</taxon>
        <taxon>Pezizomycotina</taxon>
        <taxon>Dothideomycetes</taxon>
        <taxon>Dothideomycetidae</taxon>
        <taxon>Capnodiales</taxon>
        <taxon>Piedraiaceae</taxon>
        <taxon>Piedraia</taxon>
    </lineage>
</organism>
<feature type="compositionally biased region" description="Basic and acidic residues" evidence="17">
    <location>
        <begin position="76"/>
        <end position="87"/>
    </location>
</feature>
<keyword evidence="7" id="KW-0963">Cytoplasm</keyword>
<keyword evidence="13" id="KW-0539">Nucleus</keyword>
<keyword evidence="10" id="KW-0498">Mitosis</keyword>
<evidence type="ECO:0000256" key="3">
    <source>
        <dbReference type="ARBA" id="ARBA00004629"/>
    </source>
</evidence>
<dbReference type="GO" id="GO:0051301">
    <property type="term" value="P:cell division"/>
    <property type="evidence" value="ECO:0007669"/>
    <property type="project" value="UniProtKB-KW"/>
</dbReference>
<feature type="region of interest" description="Disordered" evidence="17">
    <location>
        <begin position="57"/>
        <end position="87"/>
    </location>
</feature>
<dbReference type="OrthoDB" id="5566853at2759"/>
<evidence type="ECO:0000256" key="7">
    <source>
        <dbReference type="ARBA" id="ARBA00022490"/>
    </source>
</evidence>
<dbReference type="GO" id="GO:0072686">
    <property type="term" value="C:mitotic spindle"/>
    <property type="evidence" value="ECO:0007669"/>
    <property type="project" value="InterPro"/>
</dbReference>
<dbReference type="EMBL" id="MU005995">
    <property type="protein sequence ID" value="KAF2859289.1"/>
    <property type="molecule type" value="Genomic_DNA"/>
</dbReference>
<keyword evidence="14" id="KW-0131">Cell cycle</keyword>
<dbReference type="PANTHER" id="PTHR28025">
    <property type="entry name" value="DASH COMPLEX SUBUNIT DAD1"/>
    <property type="match status" value="1"/>
</dbReference>
<keyword evidence="9" id="KW-0493">Microtubule</keyword>
<comment type="similarity">
    <text evidence="4">Belongs to the DASH complex DAD1 family.</text>
</comment>
<dbReference type="GO" id="GO:0042729">
    <property type="term" value="C:DASH complex"/>
    <property type="evidence" value="ECO:0007669"/>
    <property type="project" value="InterPro"/>
</dbReference>
<keyword evidence="12" id="KW-0206">Cytoskeleton</keyword>
<keyword evidence="6" id="KW-0158">Chromosome</keyword>
<evidence type="ECO:0000256" key="9">
    <source>
        <dbReference type="ARBA" id="ARBA00022701"/>
    </source>
</evidence>
<evidence type="ECO:0000256" key="13">
    <source>
        <dbReference type="ARBA" id="ARBA00023242"/>
    </source>
</evidence>
<evidence type="ECO:0000256" key="16">
    <source>
        <dbReference type="ARBA" id="ARBA00030566"/>
    </source>
</evidence>
<sequence>MDGESFEHQRALLLEDVARSMDNVLQNLNKLNLSLEGIIAVGNEFGQVESLWSQFESVMAEREQDQNGEGSGEQEQEQKGGGEKDDQ</sequence>
<dbReference type="InterPro" id="IPR013958">
    <property type="entry name" value="DASH_Dad1"/>
</dbReference>
<evidence type="ECO:0000256" key="2">
    <source>
        <dbReference type="ARBA" id="ARBA00004186"/>
    </source>
</evidence>
<evidence type="ECO:0000256" key="1">
    <source>
        <dbReference type="ARBA" id="ARBA00004123"/>
    </source>
</evidence>
<name>A0A6A7BX53_9PEZI</name>